<reference evidence="3" key="1">
    <citation type="submission" date="2021-02" db="EMBL/GenBank/DDBJ databases">
        <authorList>
            <person name="Nowell W R."/>
        </authorList>
    </citation>
    <scope>NUCLEOTIDE SEQUENCE</scope>
</reference>
<evidence type="ECO:0000313" key="2">
    <source>
        <dbReference type="EMBL" id="CAF3606062.1"/>
    </source>
</evidence>
<dbReference type="EMBL" id="CAJOAY010000258">
    <property type="protein sequence ID" value="CAF3606062.1"/>
    <property type="molecule type" value="Genomic_DNA"/>
</dbReference>
<comment type="caution">
    <text evidence="3">The sequence shown here is derived from an EMBL/GenBank/DDBJ whole genome shotgun (WGS) entry which is preliminary data.</text>
</comment>
<evidence type="ECO:0000313" key="4">
    <source>
        <dbReference type="Proteomes" id="UP000663868"/>
    </source>
</evidence>
<gene>
    <name evidence="3" type="ORF">KXQ929_LOCUS18772</name>
    <name evidence="2" type="ORF">OKA104_LOCUS6873</name>
</gene>
<dbReference type="AlphaFoldDB" id="A0A819D6S2"/>
<proteinExistence type="predicted"/>
<protein>
    <submittedName>
        <fullName evidence="3">Uncharacterized protein</fullName>
    </submittedName>
</protein>
<evidence type="ECO:0000313" key="3">
    <source>
        <dbReference type="EMBL" id="CAF3829651.1"/>
    </source>
</evidence>
<organism evidence="3 4">
    <name type="scientific">Adineta steineri</name>
    <dbReference type="NCBI Taxonomy" id="433720"/>
    <lineage>
        <taxon>Eukaryota</taxon>
        <taxon>Metazoa</taxon>
        <taxon>Spiralia</taxon>
        <taxon>Gnathifera</taxon>
        <taxon>Rotifera</taxon>
        <taxon>Eurotatoria</taxon>
        <taxon>Bdelloidea</taxon>
        <taxon>Adinetida</taxon>
        <taxon>Adinetidae</taxon>
        <taxon>Adineta</taxon>
    </lineage>
</organism>
<accession>A0A819D6S2</accession>
<dbReference type="EMBL" id="CAJOBB010001241">
    <property type="protein sequence ID" value="CAF3829651.1"/>
    <property type="molecule type" value="Genomic_DNA"/>
</dbReference>
<dbReference type="Proteomes" id="UP000663868">
    <property type="component" value="Unassembled WGS sequence"/>
</dbReference>
<evidence type="ECO:0000256" key="1">
    <source>
        <dbReference type="SAM" id="MobiDB-lite"/>
    </source>
</evidence>
<dbReference type="Proteomes" id="UP000663881">
    <property type="component" value="Unassembled WGS sequence"/>
</dbReference>
<feature type="region of interest" description="Disordered" evidence="1">
    <location>
        <begin position="231"/>
        <end position="252"/>
    </location>
</feature>
<name>A0A819D6S2_9BILA</name>
<sequence length="319" mass="37156">MFKVSITFILIHPCFQIEHSHSTSGRTSSEAWIKGIADEQTAHFLARSNSGKIIRRSIVQCKAMLEPIDEEELCINFQRGQCTYTVCTCRYKHYSCYEPDTCDDRYCWYGHSEKRTTVSYNRPIYRLENARYRIKLSNLPGNVTREVLIKRLELNQKNTQHLVLEPVHHENVDYPRMAYLIRQRAENCARLFMNRWHNTPFSATKSQKIQCQLEVSQDLFEWNDFKDETRSVNSSRCTSPTRSIHSNFSNRTRPERLYSSAASVSIPQQNVPRNISAARQSHVSKQISTNQPTVAKGKPIINSWKSRSGKMRTSTYMKC</sequence>
<feature type="compositionally biased region" description="Polar residues" evidence="1">
    <location>
        <begin position="231"/>
        <end position="251"/>
    </location>
</feature>